<evidence type="ECO:0000256" key="4">
    <source>
        <dbReference type="ARBA" id="ARBA00022771"/>
    </source>
</evidence>
<dbReference type="InterPro" id="IPR050331">
    <property type="entry name" value="Zinc_finger"/>
</dbReference>
<evidence type="ECO:0000256" key="3">
    <source>
        <dbReference type="ARBA" id="ARBA00022737"/>
    </source>
</evidence>
<evidence type="ECO:0000256" key="5">
    <source>
        <dbReference type="ARBA" id="ARBA00022833"/>
    </source>
</evidence>
<dbReference type="Pfam" id="PF00096">
    <property type="entry name" value="zf-C2H2"/>
    <property type="match status" value="2"/>
</dbReference>
<evidence type="ECO:0000256" key="2">
    <source>
        <dbReference type="ARBA" id="ARBA00022723"/>
    </source>
</evidence>
<feature type="domain" description="C2H2-type" evidence="8">
    <location>
        <begin position="273"/>
        <end position="300"/>
    </location>
</feature>
<dbReference type="PANTHER" id="PTHR16515:SF66">
    <property type="entry name" value="C2H2-TYPE DOMAIN-CONTAINING PROTEIN"/>
    <property type="match status" value="1"/>
</dbReference>
<keyword evidence="4 7" id="KW-0863">Zinc-finger</keyword>
<dbReference type="InterPro" id="IPR036236">
    <property type="entry name" value="Znf_C2H2_sf"/>
</dbReference>
<evidence type="ECO:0000313" key="9">
    <source>
        <dbReference type="Proteomes" id="UP001165740"/>
    </source>
</evidence>
<proteinExistence type="predicted"/>
<dbReference type="SMART" id="SM00355">
    <property type="entry name" value="ZnF_C2H2"/>
    <property type="match status" value="3"/>
</dbReference>
<sequence length="329" mass="38616">MSIMDDMKQNLNELRTVIKTEKIERSLPLETLENSLTGHIFEFILKEEAQTSEELIHPMLDDIKENFTNDLENVIKIEKIESSLHSETPEITSTGHTAEEISAEERQSYEEQSHSVLDDIKQDYTNDLKNAMKIEKTESILHSETPENISTGHTLEQFLAEEKQKKMVNKNQEWILNQDMYARNTKKDWYAPNLKDEGEFSYYNRTNQLIYEDEKFEQFQLDTEKISTSFKVKKNKMIPSSKKPLECKICLKVFNQSAHLKSHDLIHSGKMSFKCKICQKEFNQSRHLKRHEVIHSGKKPFKCKICQKEFSHLSSLKYHDLIHSGIKPF</sequence>
<protein>
    <submittedName>
        <fullName evidence="10">Zinc finger protein 846-like isoform X2</fullName>
    </submittedName>
</protein>
<dbReference type="FunFam" id="3.30.160.60:FF:000624">
    <property type="entry name" value="zinc finger protein 697"/>
    <property type="match status" value="1"/>
</dbReference>
<dbReference type="GO" id="GO:0008270">
    <property type="term" value="F:zinc ion binding"/>
    <property type="evidence" value="ECO:0007669"/>
    <property type="project" value="UniProtKB-KW"/>
</dbReference>
<accession>A0A9W3B7J7</accession>
<reference evidence="10" key="1">
    <citation type="submission" date="2025-08" db="UniProtKB">
        <authorList>
            <consortium name="RefSeq"/>
        </authorList>
    </citation>
    <scope>IDENTIFICATION</scope>
</reference>
<keyword evidence="5" id="KW-0862">Zinc</keyword>
<name>A0A9W3B7J7_BIOGL</name>
<evidence type="ECO:0000259" key="8">
    <source>
        <dbReference type="PROSITE" id="PS50157"/>
    </source>
</evidence>
<dbReference type="Proteomes" id="UP001165740">
    <property type="component" value="Chromosome 8"/>
</dbReference>
<dbReference type="GO" id="GO:0005634">
    <property type="term" value="C:nucleus"/>
    <property type="evidence" value="ECO:0007669"/>
    <property type="project" value="UniProtKB-SubCell"/>
</dbReference>
<keyword evidence="2" id="KW-0479">Metal-binding</keyword>
<feature type="domain" description="C2H2-type" evidence="8">
    <location>
        <begin position="245"/>
        <end position="272"/>
    </location>
</feature>
<dbReference type="InterPro" id="IPR013087">
    <property type="entry name" value="Znf_C2H2_type"/>
</dbReference>
<keyword evidence="3" id="KW-0677">Repeat</keyword>
<dbReference type="FunFam" id="3.30.160.60:FF:000446">
    <property type="entry name" value="Zinc finger protein"/>
    <property type="match status" value="1"/>
</dbReference>
<organism evidence="9 10">
    <name type="scientific">Biomphalaria glabrata</name>
    <name type="common">Bloodfluke planorb</name>
    <name type="synonym">Freshwater snail</name>
    <dbReference type="NCBI Taxonomy" id="6526"/>
    <lineage>
        <taxon>Eukaryota</taxon>
        <taxon>Metazoa</taxon>
        <taxon>Spiralia</taxon>
        <taxon>Lophotrochozoa</taxon>
        <taxon>Mollusca</taxon>
        <taxon>Gastropoda</taxon>
        <taxon>Heterobranchia</taxon>
        <taxon>Euthyneura</taxon>
        <taxon>Panpulmonata</taxon>
        <taxon>Hygrophila</taxon>
        <taxon>Lymnaeoidea</taxon>
        <taxon>Planorbidae</taxon>
        <taxon>Biomphalaria</taxon>
    </lineage>
</organism>
<dbReference type="GO" id="GO:0010468">
    <property type="term" value="P:regulation of gene expression"/>
    <property type="evidence" value="ECO:0007669"/>
    <property type="project" value="TreeGrafter"/>
</dbReference>
<comment type="subcellular location">
    <subcellularLocation>
        <location evidence="1">Nucleus</location>
    </subcellularLocation>
</comment>
<gene>
    <name evidence="10" type="primary">LOC106073473</name>
</gene>
<keyword evidence="9" id="KW-1185">Reference proteome</keyword>
<dbReference type="GeneID" id="106073473"/>
<dbReference type="PROSITE" id="PS50157">
    <property type="entry name" value="ZINC_FINGER_C2H2_2"/>
    <property type="match status" value="3"/>
</dbReference>
<dbReference type="RefSeq" id="XP_055895396.1">
    <property type="nucleotide sequence ID" value="XM_056039421.1"/>
</dbReference>
<dbReference type="SUPFAM" id="SSF57667">
    <property type="entry name" value="beta-beta-alpha zinc fingers"/>
    <property type="match status" value="2"/>
</dbReference>
<feature type="domain" description="C2H2-type" evidence="8">
    <location>
        <begin position="301"/>
        <end position="328"/>
    </location>
</feature>
<dbReference type="PANTHER" id="PTHR16515">
    <property type="entry name" value="PR DOMAIN ZINC FINGER PROTEIN"/>
    <property type="match status" value="1"/>
</dbReference>
<dbReference type="PROSITE" id="PS00028">
    <property type="entry name" value="ZINC_FINGER_C2H2_1"/>
    <property type="match status" value="3"/>
</dbReference>
<dbReference type="Gene3D" id="3.30.160.60">
    <property type="entry name" value="Classic Zinc Finger"/>
    <property type="match status" value="3"/>
</dbReference>
<evidence type="ECO:0000256" key="6">
    <source>
        <dbReference type="ARBA" id="ARBA00023242"/>
    </source>
</evidence>
<evidence type="ECO:0000313" key="10">
    <source>
        <dbReference type="RefSeq" id="XP_055895396.1"/>
    </source>
</evidence>
<dbReference type="AlphaFoldDB" id="A0A9W3B7J7"/>
<evidence type="ECO:0000256" key="1">
    <source>
        <dbReference type="ARBA" id="ARBA00004123"/>
    </source>
</evidence>
<keyword evidence="6" id="KW-0539">Nucleus</keyword>
<evidence type="ECO:0000256" key="7">
    <source>
        <dbReference type="PROSITE-ProRule" id="PRU00042"/>
    </source>
</evidence>